<dbReference type="InterPro" id="IPR046606">
    <property type="entry name" value="DUF6665"/>
</dbReference>
<dbReference type="OrthoDB" id="9814981at2"/>
<name>A0A964T6L6_9HYPH</name>
<protein>
    <submittedName>
        <fullName evidence="1">Uncharacterized protein</fullName>
    </submittedName>
</protein>
<evidence type="ECO:0000313" key="2">
    <source>
        <dbReference type="Proteomes" id="UP000773614"/>
    </source>
</evidence>
<sequence length="107" mass="11351">MHSRAAKAPADVLEYEVAAEKASALGRAGRRLEDALAALAAHGAGSGAEEPPAARAALLDAAGEALWHLVIQRELCGLRNTEAMMRDYKVPAAVRARMGVRRPVEPR</sequence>
<reference evidence="1" key="1">
    <citation type="submission" date="2019-03" db="EMBL/GenBank/DDBJ databases">
        <title>Afifella sp. nov., isolated from activated sludge.</title>
        <authorList>
            <person name="Li Q."/>
            <person name="Liu Y."/>
        </authorList>
    </citation>
    <scope>NUCLEOTIDE SEQUENCE</scope>
    <source>
        <strain evidence="1">L72</strain>
    </source>
</reference>
<organism evidence="1 2">
    <name type="scientific">Propylenella binzhouense</name>
    <dbReference type="NCBI Taxonomy" id="2555902"/>
    <lineage>
        <taxon>Bacteria</taxon>
        <taxon>Pseudomonadati</taxon>
        <taxon>Pseudomonadota</taxon>
        <taxon>Alphaproteobacteria</taxon>
        <taxon>Hyphomicrobiales</taxon>
        <taxon>Propylenellaceae</taxon>
        <taxon>Propylenella</taxon>
    </lineage>
</organism>
<evidence type="ECO:0000313" key="1">
    <source>
        <dbReference type="EMBL" id="MYZ49075.1"/>
    </source>
</evidence>
<proteinExistence type="predicted"/>
<accession>A0A964T6L6</accession>
<dbReference type="AlphaFoldDB" id="A0A964T6L6"/>
<comment type="caution">
    <text evidence="1">The sequence shown here is derived from an EMBL/GenBank/DDBJ whole genome shotgun (WGS) entry which is preliminary data.</text>
</comment>
<dbReference type="Pfam" id="PF20370">
    <property type="entry name" value="DUF6665"/>
    <property type="match status" value="1"/>
</dbReference>
<gene>
    <name evidence="1" type="ORF">E4O86_15265</name>
</gene>
<keyword evidence="2" id="KW-1185">Reference proteome</keyword>
<dbReference type="Proteomes" id="UP000773614">
    <property type="component" value="Unassembled WGS sequence"/>
</dbReference>
<dbReference type="EMBL" id="SPKJ01000058">
    <property type="protein sequence ID" value="MYZ49075.1"/>
    <property type="molecule type" value="Genomic_DNA"/>
</dbReference>